<dbReference type="PROSITE" id="PS50893">
    <property type="entry name" value="ABC_TRANSPORTER_2"/>
    <property type="match status" value="2"/>
</dbReference>
<evidence type="ECO:0000256" key="6">
    <source>
        <dbReference type="ARBA" id="ARBA00022741"/>
    </source>
</evidence>
<name>A0A4R5V1R9_9RHOB</name>
<evidence type="ECO:0000256" key="10">
    <source>
        <dbReference type="SAM" id="MobiDB-lite"/>
    </source>
</evidence>
<keyword evidence="2" id="KW-0813">Transport</keyword>
<dbReference type="GO" id="GO:0005524">
    <property type="term" value="F:ATP binding"/>
    <property type="evidence" value="ECO:0007669"/>
    <property type="project" value="UniProtKB-KW"/>
</dbReference>
<keyword evidence="4" id="KW-0762">Sugar transport</keyword>
<comment type="subcellular location">
    <subcellularLocation>
        <location evidence="1">Cell membrane</location>
        <topology evidence="1">Peripheral membrane protein</topology>
    </subcellularLocation>
</comment>
<reference evidence="12 13" key="1">
    <citation type="submission" date="2019-03" db="EMBL/GenBank/DDBJ databases">
        <title>Ruegeria lutea sp. nov., a novel strain, isolated from marine sediment, the Masan Bay, South Korea.</title>
        <authorList>
            <person name="Kim J."/>
            <person name="Kim D.-Y."/>
            <person name="Lee S.-S."/>
        </authorList>
    </citation>
    <scope>NUCLEOTIDE SEQUENCE [LARGE SCALE GENOMIC DNA]</scope>
    <source>
        <strain evidence="12 13">318-1</strain>
    </source>
</reference>
<evidence type="ECO:0000256" key="4">
    <source>
        <dbReference type="ARBA" id="ARBA00022597"/>
    </source>
</evidence>
<keyword evidence="3" id="KW-1003">Cell membrane</keyword>
<evidence type="ECO:0000256" key="7">
    <source>
        <dbReference type="ARBA" id="ARBA00022840"/>
    </source>
</evidence>
<feature type="domain" description="ABC transporter" evidence="11">
    <location>
        <begin position="272"/>
        <end position="521"/>
    </location>
</feature>
<keyword evidence="8" id="KW-1278">Translocase</keyword>
<dbReference type="AlphaFoldDB" id="A0A4R5V1R9"/>
<dbReference type="FunFam" id="3.40.50.300:FF:000127">
    <property type="entry name" value="Ribose import ATP-binding protein RbsA"/>
    <property type="match status" value="1"/>
</dbReference>
<evidence type="ECO:0000256" key="5">
    <source>
        <dbReference type="ARBA" id="ARBA00022737"/>
    </source>
</evidence>
<dbReference type="OrthoDB" id="9805029at2"/>
<gene>
    <name evidence="12" type="ORF">E1832_13715</name>
</gene>
<dbReference type="RefSeq" id="WP_133360328.1">
    <property type="nucleotide sequence ID" value="NZ_SMUV01000068.1"/>
</dbReference>
<dbReference type="InterPro" id="IPR003593">
    <property type="entry name" value="AAA+_ATPase"/>
</dbReference>
<dbReference type="Gene3D" id="3.40.50.300">
    <property type="entry name" value="P-loop containing nucleotide triphosphate hydrolases"/>
    <property type="match status" value="2"/>
</dbReference>
<dbReference type="InterPro" id="IPR003439">
    <property type="entry name" value="ABC_transporter-like_ATP-bd"/>
</dbReference>
<evidence type="ECO:0000313" key="13">
    <source>
        <dbReference type="Proteomes" id="UP000295301"/>
    </source>
</evidence>
<accession>A0A4R5V1R9</accession>
<keyword evidence="5" id="KW-0677">Repeat</keyword>
<feature type="region of interest" description="Disordered" evidence="10">
    <location>
        <begin position="1"/>
        <end position="21"/>
    </location>
</feature>
<dbReference type="SUPFAM" id="SSF52540">
    <property type="entry name" value="P-loop containing nucleoside triphosphate hydrolases"/>
    <property type="match status" value="2"/>
</dbReference>
<keyword evidence="7 12" id="KW-0067">ATP-binding</keyword>
<dbReference type="GO" id="GO:0005886">
    <property type="term" value="C:plasma membrane"/>
    <property type="evidence" value="ECO:0007669"/>
    <property type="project" value="UniProtKB-SubCell"/>
</dbReference>
<dbReference type="PROSITE" id="PS00211">
    <property type="entry name" value="ABC_TRANSPORTER_1"/>
    <property type="match status" value="1"/>
</dbReference>
<evidence type="ECO:0000256" key="1">
    <source>
        <dbReference type="ARBA" id="ARBA00004202"/>
    </source>
</evidence>
<dbReference type="InterPro" id="IPR050107">
    <property type="entry name" value="ABC_carbohydrate_import_ATPase"/>
</dbReference>
<evidence type="ECO:0000256" key="2">
    <source>
        <dbReference type="ARBA" id="ARBA00022448"/>
    </source>
</evidence>
<dbReference type="Pfam" id="PF00005">
    <property type="entry name" value="ABC_tran"/>
    <property type="match status" value="2"/>
</dbReference>
<keyword evidence="6" id="KW-0547">Nucleotide-binding</keyword>
<evidence type="ECO:0000256" key="3">
    <source>
        <dbReference type="ARBA" id="ARBA00022475"/>
    </source>
</evidence>
<sequence length="524" mass="55992">MTAQDIPAASGSDAAIPAPGPDSAREVLTIKGLTKQFPGTLALDDVSFGVRQGEIHALLGENGAGKSTLIKCICGAYSATGGDVLIEGKPVQITSPADAGAAGIAVVHQHMNLVPTMSVAENLHLGEKLPRRAGLLNWSEVHRRARQVLDRVGVDIPTTALISELRPEQHAMISIARAVSAEARIIILDEPTNALLPHEVERLFDQMRVLTRKGHSFLYVSHRLSEVFQIADRATVLRDGRLSGTFDRSNMTHAGIVGAIVGRDGALAERRVRSHSTDGTLMRVQDLSGRRADGISFDLAAGEIVGIAGLPGSGADETMNLLFGRRRSTRGGIEIDGKPVRLRDPGDAIAAGIAYVPRNRLAEAVFHADSVRANVTLPSLAKYLREPILRLVHRGREDEAAREVTERMRVRMPGIEASIDDLSGGNQQKVVLGRWLSTGANIFLLNSPTAAVDVGAKKEIYDLIDELAREGKGIVFASTELEEYALVCDRVFVFAAGRVAGELRGEDVTEPNIMTLAAGGALAA</sequence>
<dbReference type="CDD" id="cd03215">
    <property type="entry name" value="ABC_Carb_Monos_II"/>
    <property type="match status" value="1"/>
</dbReference>
<dbReference type="InterPro" id="IPR027417">
    <property type="entry name" value="P-loop_NTPase"/>
</dbReference>
<dbReference type="Proteomes" id="UP000295301">
    <property type="component" value="Unassembled WGS sequence"/>
</dbReference>
<evidence type="ECO:0000259" key="11">
    <source>
        <dbReference type="PROSITE" id="PS50893"/>
    </source>
</evidence>
<dbReference type="InterPro" id="IPR017871">
    <property type="entry name" value="ABC_transporter-like_CS"/>
</dbReference>
<dbReference type="PANTHER" id="PTHR43790:SF9">
    <property type="entry name" value="GALACTOFURANOSE TRANSPORTER ATP-BINDING PROTEIN YTFR"/>
    <property type="match status" value="1"/>
</dbReference>
<dbReference type="SMART" id="SM00382">
    <property type="entry name" value="AAA"/>
    <property type="match status" value="2"/>
</dbReference>
<dbReference type="GO" id="GO:0016887">
    <property type="term" value="F:ATP hydrolysis activity"/>
    <property type="evidence" value="ECO:0007669"/>
    <property type="project" value="InterPro"/>
</dbReference>
<organism evidence="12 13">
    <name type="scientific">Antarcticimicrobium luteum</name>
    <dbReference type="NCBI Taxonomy" id="2547397"/>
    <lineage>
        <taxon>Bacteria</taxon>
        <taxon>Pseudomonadati</taxon>
        <taxon>Pseudomonadota</taxon>
        <taxon>Alphaproteobacteria</taxon>
        <taxon>Rhodobacterales</taxon>
        <taxon>Paracoccaceae</taxon>
        <taxon>Antarcticimicrobium</taxon>
    </lineage>
</organism>
<evidence type="ECO:0000256" key="9">
    <source>
        <dbReference type="ARBA" id="ARBA00023136"/>
    </source>
</evidence>
<dbReference type="EMBL" id="SMUV01000068">
    <property type="protein sequence ID" value="TDK45713.1"/>
    <property type="molecule type" value="Genomic_DNA"/>
</dbReference>
<dbReference type="CDD" id="cd03216">
    <property type="entry name" value="ABC_Carb_Monos_I"/>
    <property type="match status" value="1"/>
</dbReference>
<keyword evidence="13" id="KW-1185">Reference proteome</keyword>
<dbReference type="PANTHER" id="PTHR43790">
    <property type="entry name" value="CARBOHYDRATE TRANSPORT ATP-BINDING PROTEIN MG119-RELATED"/>
    <property type="match status" value="1"/>
</dbReference>
<feature type="domain" description="ABC transporter" evidence="11">
    <location>
        <begin position="28"/>
        <end position="264"/>
    </location>
</feature>
<comment type="caution">
    <text evidence="12">The sequence shown here is derived from an EMBL/GenBank/DDBJ whole genome shotgun (WGS) entry which is preliminary data.</text>
</comment>
<evidence type="ECO:0000256" key="8">
    <source>
        <dbReference type="ARBA" id="ARBA00022967"/>
    </source>
</evidence>
<evidence type="ECO:0000313" key="12">
    <source>
        <dbReference type="EMBL" id="TDK45713.1"/>
    </source>
</evidence>
<proteinExistence type="predicted"/>
<keyword evidence="9" id="KW-0472">Membrane</keyword>
<protein>
    <submittedName>
        <fullName evidence="12">Sugar ABC transporter ATP-binding protein</fullName>
    </submittedName>
</protein>